<dbReference type="AlphaFoldDB" id="A0AAV2TDQ5"/>
<evidence type="ECO:0000256" key="1">
    <source>
        <dbReference type="SAM" id="SignalP"/>
    </source>
</evidence>
<reference evidence="2" key="1">
    <citation type="submission" date="2024-06" db="EMBL/GenBank/DDBJ databases">
        <authorList>
            <person name="Liu X."/>
            <person name="Lenzi L."/>
            <person name="Haldenby T S."/>
            <person name="Uol C."/>
        </authorList>
    </citation>
    <scope>NUCLEOTIDE SEQUENCE</scope>
</reference>
<sequence>MVFIVSLIFPPHLSLVGTTFSLFLKVSAEDYSSLLIFPGLCTPSKLLLESGIFRMLFGDCIRFVSPWKDCSSQVLLMPYPFSILLSLLSSWTAQEGHNHNRESVFTYLQILSHKLPLYSV</sequence>
<proteinExistence type="predicted"/>
<dbReference type="Proteomes" id="UP001497525">
    <property type="component" value="Unassembled WGS sequence"/>
</dbReference>
<feature type="chain" id="PRO_5043954561" evidence="1">
    <location>
        <begin position="29"/>
        <end position="120"/>
    </location>
</feature>
<gene>
    <name evidence="2" type="ORF">CDAUBV1_LOCUS9082</name>
</gene>
<protein>
    <submittedName>
        <fullName evidence="2">Uncharacterized protein</fullName>
    </submittedName>
</protein>
<evidence type="ECO:0000313" key="3">
    <source>
        <dbReference type="Proteomes" id="UP001497525"/>
    </source>
</evidence>
<dbReference type="EMBL" id="CAXLJL010000235">
    <property type="protein sequence ID" value="CAL5135006.1"/>
    <property type="molecule type" value="Genomic_DNA"/>
</dbReference>
<organism evidence="2 3">
    <name type="scientific">Calicophoron daubneyi</name>
    <name type="common">Rumen fluke</name>
    <name type="synonym">Paramphistomum daubneyi</name>
    <dbReference type="NCBI Taxonomy" id="300641"/>
    <lineage>
        <taxon>Eukaryota</taxon>
        <taxon>Metazoa</taxon>
        <taxon>Spiralia</taxon>
        <taxon>Lophotrochozoa</taxon>
        <taxon>Platyhelminthes</taxon>
        <taxon>Trematoda</taxon>
        <taxon>Digenea</taxon>
        <taxon>Plagiorchiida</taxon>
        <taxon>Pronocephalata</taxon>
        <taxon>Paramphistomoidea</taxon>
        <taxon>Paramphistomidae</taxon>
        <taxon>Calicophoron</taxon>
    </lineage>
</organism>
<keyword evidence="1" id="KW-0732">Signal</keyword>
<accession>A0AAV2TDQ5</accession>
<feature type="signal peptide" evidence="1">
    <location>
        <begin position="1"/>
        <end position="28"/>
    </location>
</feature>
<comment type="caution">
    <text evidence="2">The sequence shown here is derived from an EMBL/GenBank/DDBJ whole genome shotgun (WGS) entry which is preliminary data.</text>
</comment>
<evidence type="ECO:0000313" key="2">
    <source>
        <dbReference type="EMBL" id="CAL5135006.1"/>
    </source>
</evidence>
<name>A0AAV2TDQ5_CALDB</name>